<dbReference type="PROSITE" id="PS51569">
    <property type="entry name" value="DOT1"/>
    <property type="match status" value="1"/>
</dbReference>
<evidence type="ECO:0000256" key="4">
    <source>
        <dbReference type="ARBA" id="ARBA00020987"/>
    </source>
</evidence>
<keyword evidence="6 15" id="KW-0808">Transferase</keyword>
<dbReference type="Gene3D" id="1.10.260.170">
    <property type="match status" value="1"/>
</dbReference>
<dbReference type="GO" id="GO:0000077">
    <property type="term" value="P:DNA damage checkpoint signaling"/>
    <property type="evidence" value="ECO:0007669"/>
    <property type="project" value="InterPro"/>
</dbReference>
<feature type="compositionally biased region" description="Low complexity" evidence="17">
    <location>
        <begin position="21"/>
        <end position="67"/>
    </location>
</feature>
<dbReference type="FunFam" id="3.40.50.150:FF:000033">
    <property type="entry name" value="Histone-lysine N-methyltransferase, H3 lysine-79 specific"/>
    <property type="match status" value="1"/>
</dbReference>
<evidence type="ECO:0000256" key="5">
    <source>
        <dbReference type="ARBA" id="ARBA00022603"/>
    </source>
</evidence>
<evidence type="ECO:0000256" key="3">
    <source>
        <dbReference type="ARBA" id="ARBA00012190"/>
    </source>
</evidence>
<dbReference type="GO" id="GO:0042393">
    <property type="term" value="F:histone binding"/>
    <property type="evidence" value="ECO:0007669"/>
    <property type="project" value="InterPro"/>
</dbReference>
<dbReference type="OrthoDB" id="443402at2759"/>
<dbReference type="PANTHER" id="PTHR21451:SF0">
    <property type="entry name" value="HISTONE-LYSINE N-METHYLTRANSFERASE, H3 LYSINE-79 SPECIFIC"/>
    <property type="match status" value="1"/>
</dbReference>
<organism evidence="19 20">
    <name type="scientific">Madurella mycetomatis</name>
    <dbReference type="NCBI Taxonomy" id="100816"/>
    <lineage>
        <taxon>Eukaryota</taxon>
        <taxon>Fungi</taxon>
        <taxon>Dikarya</taxon>
        <taxon>Ascomycota</taxon>
        <taxon>Pezizomycotina</taxon>
        <taxon>Sordariomycetes</taxon>
        <taxon>Sordariomycetidae</taxon>
        <taxon>Sordariales</taxon>
        <taxon>Sordariales incertae sedis</taxon>
        <taxon>Madurella</taxon>
    </lineage>
</organism>
<feature type="region of interest" description="Disordered" evidence="17">
    <location>
        <begin position="19"/>
        <end position="170"/>
    </location>
</feature>
<keyword evidence="20" id="KW-1185">Reference proteome</keyword>
<dbReference type="SUPFAM" id="SSF53335">
    <property type="entry name" value="S-adenosyl-L-methionine-dependent methyltransferases"/>
    <property type="match status" value="1"/>
</dbReference>
<gene>
    <name evidence="19" type="ORF">MMYC01_204741</name>
</gene>
<dbReference type="GO" id="GO:0005634">
    <property type="term" value="C:nucleus"/>
    <property type="evidence" value="ECO:0007669"/>
    <property type="project" value="UniProtKB-SubCell"/>
</dbReference>
<feature type="compositionally biased region" description="Polar residues" evidence="17">
    <location>
        <begin position="73"/>
        <end position="96"/>
    </location>
</feature>
<name>A0A175W603_9PEZI</name>
<keyword evidence="11 15" id="KW-0804">Transcription</keyword>
<sequence length="521" mass="57205">MSIFNQKSKFKVKAEVRKVKQAVAPAPTATPQPKKKTATTTSTTTTAAAAAANGRASSVATTASSSAHGTPRASPNPTSFPSSRTKLLQPYTSLEANPNRKRAARLISSSRSPASPSFSESEPGSDDDDDWRDRLDPHKRRKRAQTEVVEDPARRLRHPRLWTGGGGGGGGDGADENLAIVHSVDVASLADRCQPVMGLGRDEVRVRLRYPGSNYLERYELVWGKDKIDGAVDIMKVVKHVASTYLTDDEAQPFLDQNSGIYRRLEKSKNTNDGKGFKAALTEYNEQLLALQKKGTIAKNLDGMRGVPRELVEFILDQVYDRTVAPKVELLAKYENGSDNVYGELLHPFISDIFERTRLTSDMVFVDLGSGVGNVTLQAALERGCESWGCEMMENACNLADAQKKEFMARCRLWGIAPGKVHLERGDFRKSEKTLAALKRADVVLVNNQAFTSQLNDHLVNIFLDLKIGCKIVSLKTFVHDNKIAENDVASSILEVERLTYPGGYVSWTGAPGTFCISTRK</sequence>
<proteinExistence type="inferred from homology"/>
<comment type="caution">
    <text evidence="19">The sequence shown here is derived from an EMBL/GenBank/DDBJ whole genome shotgun (WGS) entry which is preliminary data.</text>
</comment>
<dbReference type="STRING" id="100816.A0A175W603"/>
<comment type="similarity">
    <text evidence="15">Belongs to the class I-like SAM-binding methyltransferase superfamily. DOT1 family.</text>
</comment>
<comment type="catalytic activity">
    <reaction evidence="14 15">
        <text>L-lysyl(79)-[histone H3] + 3 S-adenosyl-L-methionine = N(6),N(6),N(6)-trimethyl-L-lysyl(79)-[histone H3] + 3 S-adenosyl-L-homocysteine + 3 H(+)</text>
        <dbReference type="Rhea" id="RHEA:60328"/>
        <dbReference type="Rhea" id="RHEA-COMP:15549"/>
        <dbReference type="Rhea" id="RHEA-COMP:15552"/>
        <dbReference type="ChEBI" id="CHEBI:15378"/>
        <dbReference type="ChEBI" id="CHEBI:29969"/>
        <dbReference type="ChEBI" id="CHEBI:57856"/>
        <dbReference type="ChEBI" id="CHEBI:59789"/>
        <dbReference type="ChEBI" id="CHEBI:61961"/>
        <dbReference type="EC" id="2.1.1.360"/>
    </reaction>
</comment>
<dbReference type="Pfam" id="PF08123">
    <property type="entry name" value="DOT1"/>
    <property type="match status" value="1"/>
</dbReference>
<dbReference type="AlphaFoldDB" id="A0A175W603"/>
<evidence type="ECO:0000256" key="2">
    <source>
        <dbReference type="ARBA" id="ARBA00004123"/>
    </source>
</evidence>
<dbReference type="InterPro" id="IPR030445">
    <property type="entry name" value="H3-K79_meTrfase"/>
</dbReference>
<comment type="subcellular location">
    <subcellularLocation>
        <location evidence="2 15">Nucleus</location>
    </subcellularLocation>
</comment>
<dbReference type="GO" id="GO:0140956">
    <property type="term" value="F:histone H3K79 trimethyltransferase activity"/>
    <property type="evidence" value="ECO:0007669"/>
    <property type="project" value="UniProtKB-EC"/>
</dbReference>
<dbReference type="InterPro" id="IPR025789">
    <property type="entry name" value="DOT1_dom"/>
</dbReference>
<dbReference type="Gene3D" id="3.40.50.150">
    <property type="entry name" value="Vaccinia Virus protein VP39"/>
    <property type="match status" value="1"/>
</dbReference>
<dbReference type="CDD" id="cd02440">
    <property type="entry name" value="AdoMet_MTases"/>
    <property type="match status" value="1"/>
</dbReference>
<keyword evidence="8" id="KW-0677">Repeat</keyword>
<evidence type="ECO:0000256" key="13">
    <source>
        <dbReference type="ARBA" id="ARBA00029821"/>
    </source>
</evidence>
<evidence type="ECO:0000256" key="14">
    <source>
        <dbReference type="ARBA" id="ARBA00047770"/>
    </source>
</evidence>
<evidence type="ECO:0000313" key="19">
    <source>
        <dbReference type="EMBL" id="KXX78939.1"/>
    </source>
</evidence>
<dbReference type="EC" id="2.1.1.360" evidence="3 15"/>
<keyword evidence="9 15" id="KW-0156">Chromatin regulator</keyword>
<evidence type="ECO:0000256" key="7">
    <source>
        <dbReference type="ARBA" id="ARBA00022691"/>
    </source>
</evidence>
<feature type="binding site" evidence="16">
    <location>
        <begin position="427"/>
        <end position="428"/>
    </location>
    <ligand>
        <name>S-adenosyl-L-methionine</name>
        <dbReference type="ChEBI" id="CHEBI:59789"/>
    </ligand>
</feature>
<evidence type="ECO:0000313" key="20">
    <source>
        <dbReference type="Proteomes" id="UP000078237"/>
    </source>
</evidence>
<dbReference type="GO" id="GO:0000786">
    <property type="term" value="C:nucleosome"/>
    <property type="evidence" value="ECO:0007669"/>
    <property type="project" value="InterPro"/>
</dbReference>
<keyword evidence="10 15" id="KW-0805">Transcription regulation</keyword>
<comment type="function">
    <text evidence="1 15">Histone methyltransferase that specifically trimethylates histone H3 to form H3K79me3. This methylation is required for telomere silencing and for the pachytene checkpoint during the meiotic cell cycle by allowing the recruitment of RAD9 to double strand breaks. Nucleosomes are preferred as substrate compared to free histone.</text>
</comment>
<evidence type="ECO:0000256" key="10">
    <source>
        <dbReference type="ARBA" id="ARBA00023015"/>
    </source>
</evidence>
<dbReference type="PANTHER" id="PTHR21451">
    <property type="entry name" value="HISTONE H3 METHYLTRANSFERASE"/>
    <property type="match status" value="1"/>
</dbReference>
<dbReference type="PIRSF" id="PIRSF017570">
    <property type="entry name" value="Histone_H3-K79_MeTrfase"/>
    <property type="match status" value="1"/>
</dbReference>
<evidence type="ECO:0000256" key="9">
    <source>
        <dbReference type="ARBA" id="ARBA00022853"/>
    </source>
</evidence>
<evidence type="ECO:0000256" key="15">
    <source>
        <dbReference type="PIRNR" id="PIRNR017570"/>
    </source>
</evidence>
<dbReference type="EMBL" id="LCTW02000102">
    <property type="protein sequence ID" value="KXX78939.1"/>
    <property type="molecule type" value="Genomic_DNA"/>
</dbReference>
<feature type="binding site" evidence="16">
    <location>
        <begin position="365"/>
        <end position="374"/>
    </location>
    <ligand>
        <name>S-adenosyl-L-methionine</name>
        <dbReference type="ChEBI" id="CHEBI:59789"/>
    </ligand>
</feature>
<feature type="binding site" evidence="16">
    <location>
        <position position="391"/>
    </location>
    <ligand>
        <name>S-adenosyl-L-methionine</name>
        <dbReference type="ChEBI" id="CHEBI:59789"/>
    </ligand>
</feature>
<evidence type="ECO:0000256" key="16">
    <source>
        <dbReference type="PIRSR" id="PIRSR017570-1"/>
    </source>
</evidence>
<dbReference type="GO" id="GO:0006281">
    <property type="term" value="P:DNA repair"/>
    <property type="evidence" value="ECO:0007669"/>
    <property type="project" value="InterPro"/>
</dbReference>
<accession>A0A175W603</accession>
<dbReference type="Proteomes" id="UP000078237">
    <property type="component" value="Unassembled WGS sequence"/>
</dbReference>
<evidence type="ECO:0000256" key="6">
    <source>
        <dbReference type="ARBA" id="ARBA00022679"/>
    </source>
</evidence>
<keyword evidence="5 15" id="KW-0489">Methyltransferase</keyword>
<feature type="binding site" evidence="16">
    <location>
        <begin position="342"/>
        <end position="345"/>
    </location>
    <ligand>
        <name>S-adenosyl-L-methionine</name>
        <dbReference type="ChEBI" id="CHEBI:59789"/>
    </ligand>
</feature>
<evidence type="ECO:0000256" key="12">
    <source>
        <dbReference type="ARBA" id="ARBA00023242"/>
    </source>
</evidence>
<feature type="compositionally biased region" description="Low complexity" evidence="17">
    <location>
        <begin position="108"/>
        <end position="122"/>
    </location>
</feature>
<protein>
    <recommendedName>
        <fullName evidence="4 15">Histone-lysine N-methyltransferase, H3 lysine-79 specific</fullName>
        <ecNumber evidence="3 15">2.1.1.360</ecNumber>
    </recommendedName>
    <alternativeName>
        <fullName evidence="13 15">Histone H3-K79 methyltransferase</fullName>
    </alternativeName>
</protein>
<dbReference type="InterPro" id="IPR021162">
    <property type="entry name" value="Dot1"/>
</dbReference>
<evidence type="ECO:0000259" key="18">
    <source>
        <dbReference type="PROSITE" id="PS51569"/>
    </source>
</evidence>
<evidence type="ECO:0000256" key="8">
    <source>
        <dbReference type="ARBA" id="ARBA00022737"/>
    </source>
</evidence>
<evidence type="ECO:0000256" key="1">
    <source>
        <dbReference type="ARBA" id="ARBA00003482"/>
    </source>
</evidence>
<evidence type="ECO:0000256" key="11">
    <source>
        <dbReference type="ARBA" id="ARBA00023163"/>
    </source>
</evidence>
<dbReference type="GO" id="GO:0000781">
    <property type="term" value="C:chromosome, telomeric region"/>
    <property type="evidence" value="ECO:0007669"/>
    <property type="project" value="GOC"/>
</dbReference>
<dbReference type="InterPro" id="IPR029063">
    <property type="entry name" value="SAM-dependent_MTases_sf"/>
</dbReference>
<dbReference type="GO" id="GO:0032259">
    <property type="term" value="P:methylation"/>
    <property type="evidence" value="ECO:0007669"/>
    <property type="project" value="UniProtKB-KW"/>
</dbReference>
<reference evidence="19 20" key="1">
    <citation type="journal article" date="2016" name="Genome Announc.">
        <title>Genome Sequence of Madurella mycetomatis mm55, Isolated from a Human Mycetoma Case in Sudan.</title>
        <authorList>
            <person name="Smit S."/>
            <person name="Derks M.F."/>
            <person name="Bervoets S."/>
            <person name="Fahal A."/>
            <person name="van Leeuwen W."/>
            <person name="van Belkum A."/>
            <person name="van de Sande W.W."/>
        </authorList>
    </citation>
    <scope>NUCLEOTIDE SEQUENCE [LARGE SCALE GENOMIC DNA]</scope>
    <source>
        <strain evidence="20">mm55</strain>
    </source>
</reference>
<keyword evidence="12 15" id="KW-0539">Nucleus</keyword>
<evidence type="ECO:0000256" key="17">
    <source>
        <dbReference type="SAM" id="MobiDB-lite"/>
    </source>
</evidence>
<dbReference type="GO" id="GO:0031509">
    <property type="term" value="P:subtelomeric heterochromatin formation"/>
    <property type="evidence" value="ECO:0007669"/>
    <property type="project" value="InterPro"/>
</dbReference>
<keyword evidence="7 15" id="KW-0949">S-adenosyl-L-methionine</keyword>
<feature type="domain" description="DOT1" evidence="18">
    <location>
        <begin position="217"/>
        <end position="521"/>
    </location>
</feature>
<dbReference type="VEuPathDB" id="FungiDB:MMYC01_204741"/>